<accession>A0A8W8L9S6</accession>
<dbReference type="EnsemblMetazoa" id="G27115.4">
    <property type="protein sequence ID" value="G27115.4:cds"/>
    <property type="gene ID" value="G27115"/>
</dbReference>
<evidence type="ECO:0000313" key="4">
    <source>
        <dbReference type="EnsemblMetazoa" id="G27115.4:cds"/>
    </source>
</evidence>
<feature type="compositionally biased region" description="Basic residues" evidence="1">
    <location>
        <begin position="2354"/>
        <end position="2366"/>
    </location>
</feature>
<evidence type="ECO:0000256" key="1">
    <source>
        <dbReference type="SAM" id="MobiDB-lite"/>
    </source>
</evidence>
<sequence length="2411" mass="266392">MELQSHPGPARPIPPDTNYLLFLADQQVEVSGTKYNVFKCIRYERITDYSYKYYIYNDLEINAGNVRLIIEKYDPSVYSFNLSALCNPSSPPTVEEFHMIVKKGHENSVGQWCPTFLLGEFSYTHNTGSVVTCNTASNLDVCANWTTLTFDYAKCPTVQAFSAEGTVDCLYTQAVGSVSYVSVLNKGTVDYSAYERFTCLAFENTGSIIKVSDSAGSCNVGQSPTVKQPDGSGTLELTPKHGNCSLPNYWDSSWIDSGHGQITFNQSDARIVSGWSVTVYGTTVSSWTCQASNVSSSSDSGYSLFKADTTVSSDGKKYNVFRCIEWTKITNNSFYYYIQQDENALTNNERYFVEEHNPYVNSWDLEVYCQPTTPPPPEEYHVLVQQGYETSVKQWCPVPLRATFTYVHNDGATSTCGGGSSLSLCPDWSTMTFDYNLCSTEQAFSKEGNVHCVHSVFDGTAFHTTLINPGDVSQSSHHRFSCFTIKKEGSTIFMSDSEGSCTKGQDAKIKQNDGSGTLTLTSNRLSLLCIISIHFADGACSFPPLWDGEWYDSLHGDVTFNSTLSTVTGWAYTAYNQLVTPFTCVSENTTSNQLLFIGDQKINVFSSLFNVFVCIRWIKITDYSYYFYVPQDVEPNIKGKRRAIVRINNPSVTSFSTADYCKADNAGPDIEEYHVLVKKGYEASTVQWCPTPLLGRFNYVHNDGTSDSCSASSELQVCPSWTRMTFDYTKCSTKQAFSNEGVVDCVQTIKKDETYFTTVLNIGSVDYANYYRFSCLAITVSDGLVYMSDSKGSCEANQTSTVKQTDGSGTLVLTKQDGNCVFPSTWNSTWYDSSMGDVIMSNSSSAITSGWTVTAYSVPVTSWTCVSENTTDSIMLFKGDQVVEVSPGVKKNVFRCIQWKRISDESYFYYIKHDLNSDAQNRRIGVGGYDPSVTSFDISTYCTPTSPPGVEEFHMLVKEGAGPEIRQWCPNAFLGKSSYTHNTGSSQTCASSSELSTCSDWRTMIFDYTKCSTVQAFSSEGTVHCVNTIQSGSTFYTSLYNPGTVDGTSFHRFTCFASSVSPSGILVSDSVGSCQMNQSPTTKATDGSGTLTVTQNHGSCSLPSSWDGKWYDSGLGDIIFSHSSHNVQGWPMTVNGQTVTSWTCQTQRNTDNLLLFKADQIIEVNGVMKNVFRCIKWTNITDNSYHYYVFNDVESNAGNQRVKIEDHDPSVQSWNISDYCTPTSAPVTEEYHVIVKEGQESSVKQWCPIPLISNFTYTHNDGSTTSCSASSALSVCPSWNTLTFDYSNCSTEQIFSKEGVGYCVQTITKGNTFYTSVLNPGDVTGVGHHRFTCLAISLSGSQIQISDSAGSCEAGQTATVKASDGSGLLTLTSSGSCYGNCTFPLDFAGTWHDSRTDSVEFVYDHSRVSLGWAMTISNNTVSSWTCMSDDTNSQLLLLKSDTILEINGLKKNAFMCIDWKKITSNSYRYYIKNDENPNASSERVSIEDHDPFVTDWNINSYCNPSNGPAIEQFHMIVKQGQETTVKQWCPNPLLGTFFYTIDNGTTQTCGNGSRVDVCATWTTMTFDYTKCSSEVLSKEGEVYCLYTIISGSTYYTSVLNPGFVDQTNYHRFTCLAVTADANSDNVFVSESAGSCERDQQSTVQQPDGKANYTFTPYYGSCTFPIQWESIWHDSDKGSIEIQAPSKSVSPGWSATAYSKTVTSWTCHAEDTNQNLLLFKSDHTVENAGVQYNLFKCIKWREITPYSHFYYVQNDVNSNALNERVFIELYDPSVTSWNTTTYCNPSSPPKLEEYHIMVKQGFESQAAQPCPPALIGRFTYTHDSGSTQTCSSSSSLAVCPSWDTMTFDYTKCSTEQAFSKEGVVKCLMFLSSGATVFTSVLNPGDVTDSRHTVFTCYALTRSNDTIYMSDKKGSCAPGQTPNVKQTAGSGTLTMEVLDSCIDKPTGSSVGLCTLPTNWDGDWYDSGMGEIQMSERTKSVTSGWDVSVSTTSLTSWSCVTSNDTGSYLLFKSDQLVDYNGTFYNAFRCIQWTKITYNSYMYYPMTDEESLASNTRIKLELYDPTKVQWDTSIFCSPTIPPDTEQFYILVKKGQESQVKQWCPSPLLATFTYKHLTANGTETCTGVSSLDVCTNRTIMAFDYTKCSTTQAFSSEGVVYCVKSLVVNGVYYTMVLNPGTVDNTFYHRFTCLATTKTGGVVFTTDRPSMCAKNQSSTTVVQGGSGTLEMIPEDFTTNVDESKPGEGIATGSVIGAVVGILLILIIAAVVGCIVFKYIKRKKTQHNDTQQKKPMSDEDTPRALHYNVEEMKKNFALPPLQHAAPSLSRVSPKISPKVQSLDLPPPSHLPPVPVSTSTPAKPKKKKKHRRDKKHNNEDSHIDQSNGSVPKPDVISGTSAIELEDYDEAIADILATVDN</sequence>
<evidence type="ECO:0000313" key="5">
    <source>
        <dbReference type="Proteomes" id="UP000005408"/>
    </source>
</evidence>
<feature type="domain" description="DUF7042" evidence="3">
    <location>
        <begin position="112"/>
        <end position="225"/>
    </location>
</feature>
<feature type="domain" description="DUF7042" evidence="3">
    <location>
        <begin position="688"/>
        <end position="801"/>
    </location>
</feature>
<feature type="compositionally biased region" description="Pro residues" evidence="1">
    <location>
        <begin position="2336"/>
        <end position="2346"/>
    </location>
</feature>
<dbReference type="Pfam" id="PF23069">
    <property type="entry name" value="DUF7042"/>
    <property type="match status" value="8"/>
</dbReference>
<feature type="domain" description="DUF7042" evidence="3">
    <location>
        <begin position="393"/>
        <end position="506"/>
    </location>
</feature>
<feature type="transmembrane region" description="Helical" evidence="2">
    <location>
        <begin position="2247"/>
        <end position="2269"/>
    </location>
</feature>
<feature type="domain" description="DUF7042" evidence="3">
    <location>
        <begin position="1807"/>
        <end position="1921"/>
    </location>
</feature>
<dbReference type="InterPro" id="IPR055470">
    <property type="entry name" value="DUF7042"/>
</dbReference>
<proteinExistence type="predicted"/>
<name>A0A8W8L9S6_MAGGI</name>
<reference evidence="4" key="1">
    <citation type="submission" date="2022-08" db="UniProtKB">
        <authorList>
            <consortium name="EnsemblMetazoa"/>
        </authorList>
    </citation>
    <scope>IDENTIFICATION</scope>
    <source>
        <strain evidence="4">05x7-T-G4-1.051#20</strain>
    </source>
</reference>
<feature type="domain" description="DUF7042" evidence="3">
    <location>
        <begin position="969"/>
        <end position="1084"/>
    </location>
</feature>
<organism evidence="4 5">
    <name type="scientific">Magallana gigas</name>
    <name type="common">Pacific oyster</name>
    <name type="synonym">Crassostrea gigas</name>
    <dbReference type="NCBI Taxonomy" id="29159"/>
    <lineage>
        <taxon>Eukaryota</taxon>
        <taxon>Metazoa</taxon>
        <taxon>Spiralia</taxon>
        <taxon>Lophotrochozoa</taxon>
        <taxon>Mollusca</taxon>
        <taxon>Bivalvia</taxon>
        <taxon>Autobranchia</taxon>
        <taxon>Pteriomorphia</taxon>
        <taxon>Ostreida</taxon>
        <taxon>Ostreoidea</taxon>
        <taxon>Ostreidae</taxon>
        <taxon>Magallana</taxon>
    </lineage>
</organism>
<feature type="region of interest" description="Disordered" evidence="1">
    <location>
        <begin position="2319"/>
        <end position="2393"/>
    </location>
</feature>
<feature type="domain" description="DUF7042" evidence="3">
    <location>
        <begin position="1244"/>
        <end position="1358"/>
    </location>
</feature>
<dbReference type="PANTHER" id="PTHR22255:SF9">
    <property type="entry name" value="LP06548P"/>
    <property type="match status" value="1"/>
</dbReference>
<dbReference type="PANTHER" id="PTHR22255">
    <property type="entry name" value="LP06548P"/>
    <property type="match status" value="1"/>
</dbReference>
<keyword evidence="5" id="KW-1185">Reference proteome</keyword>
<feature type="domain" description="DUF7042" evidence="3">
    <location>
        <begin position="1527"/>
        <end position="1642"/>
    </location>
</feature>
<dbReference type="Proteomes" id="UP000005408">
    <property type="component" value="Unassembled WGS sequence"/>
</dbReference>
<keyword evidence="2" id="KW-0472">Membrane</keyword>
<keyword evidence="2" id="KW-1133">Transmembrane helix</keyword>
<evidence type="ECO:0000259" key="3">
    <source>
        <dbReference type="Pfam" id="PF23069"/>
    </source>
</evidence>
<keyword evidence="2" id="KW-0812">Transmembrane</keyword>
<protein>
    <recommendedName>
        <fullName evidence="3">DUF7042 domain-containing protein</fullName>
    </recommendedName>
</protein>
<feature type="domain" description="DUF7042" evidence="3">
    <location>
        <begin position="2097"/>
        <end position="2212"/>
    </location>
</feature>
<dbReference type="CDD" id="cd12087">
    <property type="entry name" value="TM_EGFR-like"/>
    <property type="match status" value="1"/>
</dbReference>
<evidence type="ECO:0000256" key="2">
    <source>
        <dbReference type="SAM" id="Phobius"/>
    </source>
</evidence>